<comment type="pathway">
    <text evidence="2 15">Cofactor biosynthesis; FAD biosynthesis; FAD from FMN: step 1/1.</text>
</comment>
<dbReference type="SUPFAM" id="SSF52374">
    <property type="entry name" value="Nucleotidylyl transferase"/>
    <property type="match status" value="1"/>
</dbReference>
<dbReference type="CDD" id="cd02064">
    <property type="entry name" value="FAD_synthetase_N"/>
    <property type="match status" value="1"/>
</dbReference>
<dbReference type="PANTHER" id="PTHR22749">
    <property type="entry name" value="RIBOFLAVIN KINASE/FMN ADENYLYLTRANSFERASE"/>
    <property type="match status" value="1"/>
</dbReference>
<dbReference type="EMBL" id="CP016379">
    <property type="protein sequence ID" value="AZR72397.1"/>
    <property type="molecule type" value="Genomic_DNA"/>
</dbReference>
<dbReference type="PIRSF" id="PIRSF004491">
    <property type="entry name" value="FAD_Synth"/>
    <property type="match status" value="1"/>
</dbReference>
<evidence type="ECO:0000256" key="7">
    <source>
        <dbReference type="ARBA" id="ARBA00022695"/>
    </source>
</evidence>
<evidence type="ECO:0000256" key="15">
    <source>
        <dbReference type="PIRNR" id="PIRNR004491"/>
    </source>
</evidence>
<comment type="catalytic activity">
    <reaction evidence="13 15">
        <text>riboflavin + ATP = FMN + ADP + H(+)</text>
        <dbReference type="Rhea" id="RHEA:14357"/>
        <dbReference type="ChEBI" id="CHEBI:15378"/>
        <dbReference type="ChEBI" id="CHEBI:30616"/>
        <dbReference type="ChEBI" id="CHEBI:57986"/>
        <dbReference type="ChEBI" id="CHEBI:58210"/>
        <dbReference type="ChEBI" id="CHEBI:456216"/>
        <dbReference type="EC" id="2.7.1.26"/>
    </reaction>
</comment>
<accession>A0A3Q9HP50</accession>
<gene>
    <name evidence="17" type="ORF">BBF96_02705</name>
</gene>
<dbReference type="GO" id="GO:0003919">
    <property type="term" value="F:FMN adenylyltransferase activity"/>
    <property type="evidence" value="ECO:0007669"/>
    <property type="project" value="UniProtKB-UniRule"/>
</dbReference>
<evidence type="ECO:0000256" key="10">
    <source>
        <dbReference type="ARBA" id="ARBA00022827"/>
    </source>
</evidence>
<evidence type="ECO:0000256" key="13">
    <source>
        <dbReference type="ARBA" id="ARBA00047880"/>
    </source>
</evidence>
<evidence type="ECO:0000313" key="18">
    <source>
        <dbReference type="Proteomes" id="UP000267250"/>
    </source>
</evidence>
<dbReference type="OrthoDB" id="9803667at2"/>
<keyword evidence="11 15" id="KW-0067">ATP-binding</keyword>
<dbReference type="GO" id="GO:0009231">
    <property type="term" value="P:riboflavin biosynthetic process"/>
    <property type="evidence" value="ECO:0007669"/>
    <property type="project" value="InterPro"/>
</dbReference>
<keyword evidence="6 15" id="KW-0808">Transferase</keyword>
<evidence type="ECO:0000259" key="16">
    <source>
        <dbReference type="SMART" id="SM00904"/>
    </source>
</evidence>
<dbReference type="FunFam" id="2.40.30.30:FF:000003">
    <property type="entry name" value="Riboflavin biosynthesis protein"/>
    <property type="match status" value="1"/>
</dbReference>
<evidence type="ECO:0000256" key="3">
    <source>
        <dbReference type="ARBA" id="ARBA00005201"/>
    </source>
</evidence>
<dbReference type="EC" id="2.7.1.26" evidence="15"/>
<dbReference type="Gene3D" id="2.40.30.30">
    <property type="entry name" value="Riboflavin kinase-like"/>
    <property type="match status" value="1"/>
</dbReference>
<dbReference type="NCBIfam" id="NF004160">
    <property type="entry name" value="PRK05627.1-3"/>
    <property type="match status" value="1"/>
</dbReference>
<evidence type="ECO:0000256" key="1">
    <source>
        <dbReference type="ARBA" id="ARBA00002121"/>
    </source>
</evidence>
<dbReference type="GO" id="GO:0008531">
    <property type="term" value="F:riboflavin kinase activity"/>
    <property type="evidence" value="ECO:0007669"/>
    <property type="project" value="UniProtKB-UniRule"/>
</dbReference>
<evidence type="ECO:0000256" key="5">
    <source>
        <dbReference type="ARBA" id="ARBA00022643"/>
    </source>
</evidence>
<dbReference type="UniPathway" id="UPA00277">
    <property type="reaction ID" value="UER00407"/>
</dbReference>
<dbReference type="UniPathway" id="UPA00276">
    <property type="reaction ID" value="UER00406"/>
</dbReference>
<comment type="catalytic activity">
    <reaction evidence="14 15">
        <text>FMN + ATP + H(+) = FAD + diphosphate</text>
        <dbReference type="Rhea" id="RHEA:17237"/>
        <dbReference type="ChEBI" id="CHEBI:15378"/>
        <dbReference type="ChEBI" id="CHEBI:30616"/>
        <dbReference type="ChEBI" id="CHEBI:33019"/>
        <dbReference type="ChEBI" id="CHEBI:57692"/>
        <dbReference type="ChEBI" id="CHEBI:58210"/>
        <dbReference type="EC" id="2.7.7.2"/>
    </reaction>
</comment>
<proteinExistence type="inferred from homology"/>
<organism evidence="17 18">
    <name type="scientific">Anoxybacter fermentans</name>
    <dbReference type="NCBI Taxonomy" id="1323375"/>
    <lineage>
        <taxon>Bacteria</taxon>
        <taxon>Bacillati</taxon>
        <taxon>Bacillota</taxon>
        <taxon>Clostridia</taxon>
        <taxon>Halanaerobiales</taxon>
        <taxon>Anoxybacter</taxon>
    </lineage>
</organism>
<dbReference type="Gene3D" id="3.40.50.620">
    <property type="entry name" value="HUPs"/>
    <property type="match status" value="1"/>
</dbReference>
<dbReference type="PANTHER" id="PTHR22749:SF6">
    <property type="entry name" value="RIBOFLAVIN KINASE"/>
    <property type="match status" value="1"/>
</dbReference>
<evidence type="ECO:0000256" key="2">
    <source>
        <dbReference type="ARBA" id="ARBA00004726"/>
    </source>
</evidence>
<dbReference type="AlphaFoldDB" id="A0A3Q9HP50"/>
<keyword evidence="9 15" id="KW-0418">Kinase</keyword>
<keyword evidence="8 15" id="KW-0547">Nucleotide-binding</keyword>
<keyword evidence="10 15" id="KW-0274">FAD</keyword>
<keyword evidence="18" id="KW-1185">Reference proteome</keyword>
<keyword evidence="12" id="KW-0511">Multifunctional enzyme</keyword>
<dbReference type="SUPFAM" id="SSF82114">
    <property type="entry name" value="Riboflavin kinase-like"/>
    <property type="match status" value="1"/>
</dbReference>
<comment type="similarity">
    <text evidence="15">Belongs to the ribF family.</text>
</comment>
<evidence type="ECO:0000256" key="9">
    <source>
        <dbReference type="ARBA" id="ARBA00022777"/>
    </source>
</evidence>
<protein>
    <recommendedName>
        <fullName evidence="15">Riboflavin biosynthesis protein</fullName>
    </recommendedName>
    <domain>
        <recommendedName>
            <fullName evidence="15">Riboflavin kinase</fullName>
            <ecNumber evidence="15">2.7.1.26</ecNumber>
        </recommendedName>
        <alternativeName>
            <fullName evidence="15">Flavokinase</fullName>
        </alternativeName>
    </domain>
    <domain>
        <recommendedName>
            <fullName evidence="15">FMN adenylyltransferase</fullName>
            <ecNumber evidence="15">2.7.7.2</ecNumber>
        </recommendedName>
        <alternativeName>
            <fullName evidence="15">FAD pyrophosphorylase</fullName>
        </alternativeName>
        <alternativeName>
            <fullName evidence="15">FAD synthase</fullName>
        </alternativeName>
    </domain>
</protein>
<keyword evidence="4 15" id="KW-0285">Flavoprotein</keyword>
<dbReference type="InterPro" id="IPR015864">
    <property type="entry name" value="FAD_synthase"/>
</dbReference>
<sequence length="314" mass="35269">MQLITDEEIMKNHDKPMIVALGFFDGIHYGHRVIIEETVRQARESNVLSGVFTFHPHPLKVLAPKRAPGLITALSQKRRILAEMGVDRLIVKAFTKEFAATDFRSFVQTYLVQYLKVKGVVVGEDFRFGKESKGDATAMKELGEKYGFTVTVFDTIRVNGVEVRSTLIRNLILKGQMDKLLTYLGRPYTLVGKVVRGDGRGHQLGFPTANLSLAVDYVIPDYGVYAGYIIVHGKRYQAVANIGVRPTFAKSDLSIEIHILDYSGNLYDEIVEIELIKKIRSERSFDSIDELVAQIKDDIVSTRQILSNDITAKS</sequence>
<dbReference type="RefSeq" id="WP_127015732.1">
    <property type="nucleotide sequence ID" value="NZ_CP016379.1"/>
</dbReference>
<dbReference type="InterPro" id="IPR023468">
    <property type="entry name" value="Riboflavin_kinase"/>
</dbReference>
<evidence type="ECO:0000256" key="6">
    <source>
        <dbReference type="ARBA" id="ARBA00022679"/>
    </source>
</evidence>
<dbReference type="Pfam" id="PF01687">
    <property type="entry name" value="Flavokinase"/>
    <property type="match status" value="1"/>
</dbReference>
<dbReference type="InterPro" id="IPR002606">
    <property type="entry name" value="Riboflavin_kinase_bac"/>
</dbReference>
<dbReference type="FunFam" id="3.40.50.620:FF:000021">
    <property type="entry name" value="Riboflavin biosynthesis protein"/>
    <property type="match status" value="1"/>
</dbReference>
<name>A0A3Q9HP50_9FIRM</name>
<keyword evidence="5 15" id="KW-0288">FMN</keyword>
<evidence type="ECO:0000256" key="11">
    <source>
        <dbReference type="ARBA" id="ARBA00022840"/>
    </source>
</evidence>
<dbReference type="InterPro" id="IPR023465">
    <property type="entry name" value="Riboflavin_kinase_dom_sf"/>
</dbReference>
<evidence type="ECO:0000256" key="12">
    <source>
        <dbReference type="ARBA" id="ARBA00023268"/>
    </source>
</evidence>
<dbReference type="KEGG" id="aft:BBF96_02705"/>
<evidence type="ECO:0000256" key="8">
    <source>
        <dbReference type="ARBA" id="ARBA00022741"/>
    </source>
</evidence>
<comment type="pathway">
    <text evidence="3 15">Cofactor biosynthesis; FMN biosynthesis; FMN from riboflavin (ATP route): step 1/1.</text>
</comment>
<dbReference type="GO" id="GO:0005524">
    <property type="term" value="F:ATP binding"/>
    <property type="evidence" value="ECO:0007669"/>
    <property type="project" value="UniProtKB-UniRule"/>
</dbReference>
<evidence type="ECO:0000256" key="14">
    <source>
        <dbReference type="ARBA" id="ARBA00049494"/>
    </source>
</evidence>
<dbReference type="InterPro" id="IPR015865">
    <property type="entry name" value="Riboflavin_kinase_bac/euk"/>
</dbReference>
<dbReference type="GO" id="GO:0009398">
    <property type="term" value="P:FMN biosynthetic process"/>
    <property type="evidence" value="ECO:0007669"/>
    <property type="project" value="UniProtKB-UniRule"/>
</dbReference>
<feature type="domain" description="Riboflavin kinase" evidence="16">
    <location>
        <begin position="183"/>
        <end position="307"/>
    </location>
</feature>
<comment type="function">
    <text evidence="1">Catalyzes the phosphorylation of riboflavin to FMN followed by the adenylation of FMN to FAD.</text>
</comment>
<reference evidence="17 18" key="1">
    <citation type="submission" date="2016-07" db="EMBL/GenBank/DDBJ databases">
        <title>Genome and transcriptome analysis of iron-reducing fermentative bacteria Anoxybacter fermentans.</title>
        <authorList>
            <person name="Zeng X."/>
            <person name="Shao Z."/>
        </authorList>
    </citation>
    <scope>NUCLEOTIDE SEQUENCE [LARGE SCALE GENOMIC DNA]</scope>
    <source>
        <strain evidence="17 18">DY22613</strain>
    </source>
</reference>
<dbReference type="EC" id="2.7.7.2" evidence="15"/>
<dbReference type="NCBIfam" id="TIGR00083">
    <property type="entry name" value="ribF"/>
    <property type="match status" value="1"/>
</dbReference>
<keyword evidence="7 15" id="KW-0548">Nucleotidyltransferase</keyword>
<dbReference type="Pfam" id="PF06574">
    <property type="entry name" value="FAD_syn"/>
    <property type="match status" value="1"/>
</dbReference>
<dbReference type="NCBIfam" id="NF004162">
    <property type="entry name" value="PRK05627.1-5"/>
    <property type="match status" value="1"/>
</dbReference>
<dbReference type="SMART" id="SM00904">
    <property type="entry name" value="Flavokinase"/>
    <property type="match status" value="1"/>
</dbReference>
<dbReference type="InterPro" id="IPR014729">
    <property type="entry name" value="Rossmann-like_a/b/a_fold"/>
</dbReference>
<dbReference type="Proteomes" id="UP000267250">
    <property type="component" value="Chromosome"/>
</dbReference>
<dbReference type="GO" id="GO:0006747">
    <property type="term" value="P:FAD biosynthetic process"/>
    <property type="evidence" value="ECO:0007669"/>
    <property type="project" value="UniProtKB-UniRule"/>
</dbReference>
<evidence type="ECO:0000313" key="17">
    <source>
        <dbReference type="EMBL" id="AZR72397.1"/>
    </source>
</evidence>
<evidence type="ECO:0000256" key="4">
    <source>
        <dbReference type="ARBA" id="ARBA00022630"/>
    </source>
</evidence>